<accession>A0A9D4KT10</accession>
<dbReference type="EMBL" id="JAIWYP010000003">
    <property type="protein sequence ID" value="KAH3845184.1"/>
    <property type="molecule type" value="Genomic_DNA"/>
</dbReference>
<comment type="caution">
    <text evidence="3">The sequence shown here is derived from an EMBL/GenBank/DDBJ whole genome shotgun (WGS) entry which is preliminary data.</text>
</comment>
<reference evidence="3" key="2">
    <citation type="submission" date="2020-11" db="EMBL/GenBank/DDBJ databases">
        <authorList>
            <person name="McCartney M.A."/>
            <person name="Auch B."/>
            <person name="Kono T."/>
            <person name="Mallez S."/>
            <person name="Becker A."/>
            <person name="Gohl D.M."/>
            <person name="Silverstein K.A.T."/>
            <person name="Koren S."/>
            <person name="Bechman K.B."/>
            <person name="Herman A."/>
            <person name="Abrahante J.E."/>
            <person name="Garbe J."/>
        </authorList>
    </citation>
    <scope>NUCLEOTIDE SEQUENCE</scope>
    <source>
        <strain evidence="3">Duluth1</strain>
        <tissue evidence="3">Whole animal</tissue>
    </source>
</reference>
<feature type="transmembrane region" description="Helical" evidence="2">
    <location>
        <begin position="44"/>
        <end position="67"/>
    </location>
</feature>
<keyword evidence="4" id="KW-1185">Reference proteome</keyword>
<gene>
    <name evidence="3" type="ORF">DPMN_087459</name>
</gene>
<evidence type="ECO:0000256" key="2">
    <source>
        <dbReference type="SAM" id="Phobius"/>
    </source>
</evidence>
<organism evidence="3 4">
    <name type="scientific">Dreissena polymorpha</name>
    <name type="common">Zebra mussel</name>
    <name type="synonym">Mytilus polymorpha</name>
    <dbReference type="NCBI Taxonomy" id="45954"/>
    <lineage>
        <taxon>Eukaryota</taxon>
        <taxon>Metazoa</taxon>
        <taxon>Spiralia</taxon>
        <taxon>Lophotrochozoa</taxon>
        <taxon>Mollusca</taxon>
        <taxon>Bivalvia</taxon>
        <taxon>Autobranchia</taxon>
        <taxon>Heteroconchia</taxon>
        <taxon>Euheterodonta</taxon>
        <taxon>Imparidentia</taxon>
        <taxon>Neoheterodontei</taxon>
        <taxon>Myida</taxon>
        <taxon>Dreissenoidea</taxon>
        <taxon>Dreissenidae</taxon>
        <taxon>Dreissena</taxon>
    </lineage>
</organism>
<keyword evidence="2" id="KW-0812">Transmembrane</keyword>
<protein>
    <submittedName>
        <fullName evidence="3">Uncharacterized protein</fullName>
    </submittedName>
</protein>
<feature type="region of interest" description="Disordered" evidence="1">
    <location>
        <begin position="82"/>
        <end position="102"/>
    </location>
</feature>
<evidence type="ECO:0000313" key="3">
    <source>
        <dbReference type="EMBL" id="KAH3845184.1"/>
    </source>
</evidence>
<proteinExistence type="predicted"/>
<evidence type="ECO:0000313" key="4">
    <source>
        <dbReference type="Proteomes" id="UP000828390"/>
    </source>
</evidence>
<keyword evidence="2" id="KW-0472">Membrane</keyword>
<feature type="non-terminal residue" evidence="3">
    <location>
        <position position="102"/>
    </location>
</feature>
<sequence>VEQTLLSIRRLQCRQAAVIVPSALTSMNEMIIRKREAPTKDHRYVLSVLGQIFVVAIAAAMIMATLISLRYIARRRAVGEFPFTDGSSMEKRAQSISVSDCT</sequence>
<dbReference type="Proteomes" id="UP000828390">
    <property type="component" value="Unassembled WGS sequence"/>
</dbReference>
<dbReference type="AlphaFoldDB" id="A0A9D4KT10"/>
<name>A0A9D4KT10_DREPO</name>
<reference evidence="3" key="1">
    <citation type="journal article" date="2019" name="bioRxiv">
        <title>The Genome of the Zebra Mussel, Dreissena polymorpha: A Resource for Invasive Species Research.</title>
        <authorList>
            <person name="McCartney M.A."/>
            <person name="Auch B."/>
            <person name="Kono T."/>
            <person name="Mallez S."/>
            <person name="Zhang Y."/>
            <person name="Obille A."/>
            <person name="Becker A."/>
            <person name="Abrahante J.E."/>
            <person name="Garbe J."/>
            <person name="Badalamenti J.P."/>
            <person name="Herman A."/>
            <person name="Mangelson H."/>
            <person name="Liachko I."/>
            <person name="Sullivan S."/>
            <person name="Sone E.D."/>
            <person name="Koren S."/>
            <person name="Silverstein K.A.T."/>
            <person name="Beckman K.B."/>
            <person name="Gohl D.M."/>
        </authorList>
    </citation>
    <scope>NUCLEOTIDE SEQUENCE</scope>
    <source>
        <strain evidence="3">Duluth1</strain>
        <tissue evidence="3">Whole animal</tissue>
    </source>
</reference>
<keyword evidence="2" id="KW-1133">Transmembrane helix</keyword>
<evidence type="ECO:0000256" key="1">
    <source>
        <dbReference type="SAM" id="MobiDB-lite"/>
    </source>
</evidence>